<protein>
    <submittedName>
        <fullName evidence="1">Uncharacterized protein</fullName>
    </submittedName>
</protein>
<organism evidence="1 2">
    <name type="scientific">Sporothrix bragantina</name>
    <dbReference type="NCBI Taxonomy" id="671064"/>
    <lineage>
        <taxon>Eukaryota</taxon>
        <taxon>Fungi</taxon>
        <taxon>Dikarya</taxon>
        <taxon>Ascomycota</taxon>
        <taxon>Pezizomycotina</taxon>
        <taxon>Sordariomycetes</taxon>
        <taxon>Sordariomycetidae</taxon>
        <taxon>Ophiostomatales</taxon>
        <taxon>Ophiostomataceae</taxon>
        <taxon>Sporothrix</taxon>
    </lineage>
</organism>
<accession>A0ABP0BDM0</accession>
<proteinExistence type="predicted"/>
<keyword evidence="2" id="KW-1185">Reference proteome</keyword>
<dbReference type="EMBL" id="CAWUHC010000021">
    <property type="protein sequence ID" value="CAK7217592.1"/>
    <property type="molecule type" value="Genomic_DNA"/>
</dbReference>
<gene>
    <name evidence="1" type="ORF">SBRCBS47491_003211</name>
</gene>
<reference evidence="1 2" key="1">
    <citation type="submission" date="2024-01" db="EMBL/GenBank/DDBJ databases">
        <authorList>
            <person name="Allen C."/>
            <person name="Tagirdzhanova G."/>
        </authorList>
    </citation>
    <scope>NUCLEOTIDE SEQUENCE [LARGE SCALE GENOMIC DNA]</scope>
</reference>
<evidence type="ECO:0000313" key="2">
    <source>
        <dbReference type="Proteomes" id="UP001642406"/>
    </source>
</evidence>
<name>A0ABP0BDM0_9PEZI</name>
<sequence>MASMDLTVYMDGMLENMTDSIYQESHEGIMEHLSRHSRKCAELWACEVCEQVHEINEEDLPLAKGMDTVYGRDHTANTAAKSASKTLTAHVSGISHRHIQMALKLTRLAREGQPYHNDYCRKLTDAYTIDDNSSMSRTHKISLAPRSSGLPNSFTPKIVKDADGSLRFLLQTVYQIGGDNAPAGINVCPHKQVKNPSKLAASSKHNSGRCKYCATRYVISATQIRIVEDFGTEGSPADLHWQAHLNPKVKRQGARHVPLAKGVSMESLFDAPKSSSMAAVMSDTSDDKEPRVGDKMRSAMNKMKSSLRCSFDF</sequence>
<evidence type="ECO:0000313" key="1">
    <source>
        <dbReference type="EMBL" id="CAK7217592.1"/>
    </source>
</evidence>
<comment type="caution">
    <text evidence="1">The sequence shown here is derived from an EMBL/GenBank/DDBJ whole genome shotgun (WGS) entry which is preliminary data.</text>
</comment>
<dbReference type="Proteomes" id="UP001642406">
    <property type="component" value="Unassembled WGS sequence"/>
</dbReference>